<gene>
    <name evidence="2" type="ORF">CEY00_Acc16771</name>
</gene>
<keyword evidence="3" id="KW-1185">Reference proteome</keyword>
<dbReference type="InterPro" id="IPR029005">
    <property type="entry name" value="LIM-bd/SEUSS"/>
</dbReference>
<proteinExistence type="predicted"/>
<reference evidence="2 3" key="1">
    <citation type="submission" date="2017-07" db="EMBL/GenBank/DDBJ databases">
        <title>An improved, manually edited Actinidia chinensis var. chinensis (kiwifruit) genome highlights the challenges associated with draft genomes and gene prediction in plants.</title>
        <authorList>
            <person name="Pilkington S."/>
            <person name="Crowhurst R."/>
            <person name="Hilario E."/>
            <person name="Nardozza S."/>
            <person name="Fraser L."/>
            <person name="Peng Y."/>
            <person name="Gunaseelan K."/>
            <person name="Simpson R."/>
            <person name="Tahir J."/>
            <person name="Deroles S."/>
            <person name="Templeton K."/>
            <person name="Luo Z."/>
            <person name="Davy M."/>
            <person name="Cheng C."/>
            <person name="Mcneilage M."/>
            <person name="Scaglione D."/>
            <person name="Liu Y."/>
            <person name="Zhang Q."/>
            <person name="Datson P."/>
            <person name="De Silva N."/>
            <person name="Gardiner S."/>
            <person name="Bassett H."/>
            <person name="Chagne D."/>
            <person name="Mccallum J."/>
            <person name="Dzierzon H."/>
            <person name="Deng C."/>
            <person name="Wang Y.-Y."/>
            <person name="Barron N."/>
            <person name="Manako K."/>
            <person name="Bowen J."/>
            <person name="Foster T."/>
            <person name="Erridge Z."/>
            <person name="Tiffin H."/>
            <person name="Waite C."/>
            <person name="Davies K."/>
            <person name="Grierson E."/>
            <person name="Laing W."/>
            <person name="Kirk R."/>
            <person name="Chen X."/>
            <person name="Wood M."/>
            <person name="Montefiori M."/>
            <person name="Brummell D."/>
            <person name="Schwinn K."/>
            <person name="Catanach A."/>
            <person name="Fullerton C."/>
            <person name="Li D."/>
            <person name="Meiyalaghan S."/>
            <person name="Nieuwenhuizen N."/>
            <person name="Read N."/>
            <person name="Prakash R."/>
            <person name="Hunter D."/>
            <person name="Zhang H."/>
            <person name="Mckenzie M."/>
            <person name="Knabel M."/>
            <person name="Harris A."/>
            <person name="Allan A."/>
            <person name="Chen A."/>
            <person name="Janssen B."/>
            <person name="Plunkett B."/>
            <person name="Dwamena C."/>
            <person name="Voogd C."/>
            <person name="Leif D."/>
            <person name="Lafferty D."/>
            <person name="Souleyre E."/>
            <person name="Varkonyi-Gasic E."/>
            <person name="Gambi F."/>
            <person name="Hanley J."/>
            <person name="Yao J.-L."/>
            <person name="Cheung J."/>
            <person name="David K."/>
            <person name="Warren B."/>
            <person name="Marsh K."/>
            <person name="Snowden K."/>
            <person name="Lin-Wang K."/>
            <person name="Brian L."/>
            <person name="Martinez-Sanchez M."/>
            <person name="Wang M."/>
            <person name="Ileperuma N."/>
            <person name="Macnee N."/>
            <person name="Campin R."/>
            <person name="Mcatee P."/>
            <person name="Drummond R."/>
            <person name="Espley R."/>
            <person name="Ireland H."/>
            <person name="Wu R."/>
            <person name="Atkinson R."/>
            <person name="Karunairetnam S."/>
            <person name="Bulley S."/>
            <person name="Chunkath S."/>
            <person name="Hanley Z."/>
            <person name="Storey R."/>
            <person name="Thrimawithana A."/>
            <person name="Thomson S."/>
            <person name="David C."/>
            <person name="Testolin R."/>
        </authorList>
    </citation>
    <scope>NUCLEOTIDE SEQUENCE [LARGE SCALE GENOMIC DNA]</scope>
    <source>
        <strain evidence="3">cv. Red5</strain>
        <tissue evidence="2">Young leaf</tissue>
    </source>
</reference>
<feature type="region of interest" description="Disordered" evidence="1">
    <location>
        <begin position="172"/>
        <end position="207"/>
    </location>
</feature>
<sequence>MALEAYLDVIGQLALPLAEPNHRTGGLLESLGSSMSFQSGGLSGVAAASHLDMSSGNLSAYIARMTHLNANLVPGDVNSTGLNNSTNSGPSVGSSSLVTDANSPLAGAAHLQRSGSANMDSYLNLPSSPLSFSSNNLSVSVIDPSSIAQPTSLHHDQHIPLGQKRLLQQHHVGHTATSQTRGVSVPTGKRQESGMSQKYKKPRLDSKPENILQQQIIQQLLQKKNHVQLQDHNQQLQALMQQHKLQNLQKQQILQSIPQFLGVPTQQQQLKRNHLQQLANHQVTVQPHDGDICARRLMQYIYHLQHRPPDNTIAYWRKFVGEYYAPGAKKRWCLSLYDSIGEHALGVFSHSTTEAWHCDVCGSKSGKGFEAIFEILPRLSKIKFESGVIDELLFLDFPHECRFPSGLMMLRYEKAVQESVYEQFRVVREGQLRIIFSPDLKILSWEFCARRHEELVPRRLVAPQVNQLILAATKCQSTSKNGGSDGVSAQDLQLNCNMFVMAGRQLTRNMELLLVNDLGFSKRYVRCLQIAEVVNSMKELMTFSRDNNIGPIESLRRYSRKETTSSTNNNEIKQMHEMEWLASSKGPPTDKNRLMVASPGPRSNMNENSCMTKDETAMGPEKAVLTGTNRCQKLPRQNSTLSSIKQEPSCSISINSSSPRAFPLQGVCPQSSNQGTICSSPTSNSATSQPSQTSDDLQQLMIHKLLQEMVSNTRATKGTQNANGKVKEEFIEEFNGSAVGNFSTRARITGKHPIGQGLGNIGAGPVANVLGRRERDGFNTASNGHFSGYDDSSFVGREPNILDKFHLPEATQDMDLEFYRNGVLNDDWKI</sequence>
<evidence type="ECO:0000313" key="2">
    <source>
        <dbReference type="EMBL" id="PSS09787.1"/>
    </source>
</evidence>
<protein>
    <submittedName>
        <fullName evidence="2">Transcriptional regulator SLK2</fullName>
    </submittedName>
</protein>
<dbReference type="Proteomes" id="UP000241394">
    <property type="component" value="Chromosome LG15"/>
</dbReference>
<comment type="caution">
    <text evidence="2">The sequence shown here is derived from an EMBL/GenBank/DDBJ whole genome shotgun (WGS) entry which is preliminary data.</text>
</comment>
<name>A0A2R6QK45_ACTCC</name>
<dbReference type="OrthoDB" id="774557at2759"/>
<dbReference type="Gramene" id="PSS09787">
    <property type="protein sequence ID" value="PSS09787"/>
    <property type="gene ID" value="CEY00_Acc16771"/>
</dbReference>
<dbReference type="EMBL" id="NKQK01000015">
    <property type="protein sequence ID" value="PSS09787.1"/>
    <property type="molecule type" value="Genomic_DNA"/>
</dbReference>
<organism evidence="2 3">
    <name type="scientific">Actinidia chinensis var. chinensis</name>
    <name type="common">Chinese soft-hair kiwi</name>
    <dbReference type="NCBI Taxonomy" id="1590841"/>
    <lineage>
        <taxon>Eukaryota</taxon>
        <taxon>Viridiplantae</taxon>
        <taxon>Streptophyta</taxon>
        <taxon>Embryophyta</taxon>
        <taxon>Tracheophyta</taxon>
        <taxon>Spermatophyta</taxon>
        <taxon>Magnoliopsida</taxon>
        <taxon>eudicotyledons</taxon>
        <taxon>Gunneridae</taxon>
        <taxon>Pentapetalae</taxon>
        <taxon>asterids</taxon>
        <taxon>Ericales</taxon>
        <taxon>Actinidiaceae</taxon>
        <taxon>Actinidia</taxon>
    </lineage>
</organism>
<feature type="compositionally biased region" description="Polar residues" evidence="1">
    <location>
        <begin position="668"/>
        <end position="695"/>
    </location>
</feature>
<dbReference type="AlphaFoldDB" id="A0A2R6QK45"/>
<reference evidence="3" key="2">
    <citation type="journal article" date="2018" name="BMC Genomics">
        <title>A manually annotated Actinidia chinensis var. chinensis (kiwifruit) genome highlights the challenges associated with draft genomes and gene prediction in plants.</title>
        <authorList>
            <person name="Pilkington S.M."/>
            <person name="Crowhurst R."/>
            <person name="Hilario E."/>
            <person name="Nardozza S."/>
            <person name="Fraser L."/>
            <person name="Peng Y."/>
            <person name="Gunaseelan K."/>
            <person name="Simpson R."/>
            <person name="Tahir J."/>
            <person name="Deroles S.C."/>
            <person name="Templeton K."/>
            <person name="Luo Z."/>
            <person name="Davy M."/>
            <person name="Cheng C."/>
            <person name="McNeilage M."/>
            <person name="Scaglione D."/>
            <person name="Liu Y."/>
            <person name="Zhang Q."/>
            <person name="Datson P."/>
            <person name="De Silva N."/>
            <person name="Gardiner S.E."/>
            <person name="Bassett H."/>
            <person name="Chagne D."/>
            <person name="McCallum J."/>
            <person name="Dzierzon H."/>
            <person name="Deng C."/>
            <person name="Wang Y.Y."/>
            <person name="Barron L."/>
            <person name="Manako K."/>
            <person name="Bowen J."/>
            <person name="Foster T.M."/>
            <person name="Erridge Z.A."/>
            <person name="Tiffin H."/>
            <person name="Waite C.N."/>
            <person name="Davies K.M."/>
            <person name="Grierson E.P."/>
            <person name="Laing W.A."/>
            <person name="Kirk R."/>
            <person name="Chen X."/>
            <person name="Wood M."/>
            <person name="Montefiori M."/>
            <person name="Brummell D.A."/>
            <person name="Schwinn K.E."/>
            <person name="Catanach A."/>
            <person name="Fullerton C."/>
            <person name="Li D."/>
            <person name="Meiyalaghan S."/>
            <person name="Nieuwenhuizen N."/>
            <person name="Read N."/>
            <person name="Prakash R."/>
            <person name="Hunter D."/>
            <person name="Zhang H."/>
            <person name="McKenzie M."/>
            <person name="Knabel M."/>
            <person name="Harris A."/>
            <person name="Allan A.C."/>
            <person name="Gleave A."/>
            <person name="Chen A."/>
            <person name="Janssen B.J."/>
            <person name="Plunkett B."/>
            <person name="Ampomah-Dwamena C."/>
            <person name="Voogd C."/>
            <person name="Leif D."/>
            <person name="Lafferty D."/>
            <person name="Souleyre E.J.F."/>
            <person name="Varkonyi-Gasic E."/>
            <person name="Gambi F."/>
            <person name="Hanley J."/>
            <person name="Yao J.L."/>
            <person name="Cheung J."/>
            <person name="David K.M."/>
            <person name="Warren B."/>
            <person name="Marsh K."/>
            <person name="Snowden K.C."/>
            <person name="Lin-Wang K."/>
            <person name="Brian L."/>
            <person name="Martinez-Sanchez M."/>
            <person name="Wang M."/>
            <person name="Ileperuma N."/>
            <person name="Macnee N."/>
            <person name="Campin R."/>
            <person name="McAtee P."/>
            <person name="Drummond R.S.M."/>
            <person name="Espley R.V."/>
            <person name="Ireland H.S."/>
            <person name="Wu R."/>
            <person name="Atkinson R.G."/>
            <person name="Karunairetnam S."/>
            <person name="Bulley S."/>
            <person name="Chunkath S."/>
            <person name="Hanley Z."/>
            <person name="Storey R."/>
            <person name="Thrimawithana A.H."/>
            <person name="Thomson S."/>
            <person name="David C."/>
            <person name="Testolin R."/>
            <person name="Huang H."/>
            <person name="Hellens R.P."/>
            <person name="Schaffer R.J."/>
        </authorList>
    </citation>
    <scope>NUCLEOTIDE SEQUENCE [LARGE SCALE GENOMIC DNA]</scope>
    <source>
        <strain evidence="3">cv. Red5</strain>
    </source>
</reference>
<dbReference type="InParanoid" id="A0A2R6QK45"/>
<dbReference type="PANTHER" id="PTHR10378">
    <property type="entry name" value="LIM DOMAIN-BINDING PROTEIN"/>
    <property type="match status" value="1"/>
</dbReference>
<evidence type="ECO:0000313" key="3">
    <source>
        <dbReference type="Proteomes" id="UP000241394"/>
    </source>
</evidence>
<dbReference type="STRING" id="1590841.A0A2R6QK45"/>
<accession>A0A2R6QK45</accession>
<dbReference type="Pfam" id="PF01803">
    <property type="entry name" value="LIM_bind"/>
    <property type="match status" value="1"/>
</dbReference>
<evidence type="ECO:0000256" key="1">
    <source>
        <dbReference type="SAM" id="MobiDB-lite"/>
    </source>
</evidence>
<feature type="region of interest" description="Disordered" evidence="1">
    <location>
        <begin position="665"/>
        <end position="695"/>
    </location>
</feature>